<protein>
    <submittedName>
        <fullName evidence="2">Usher syndrome type-1C protein-binding protein 1</fullName>
    </submittedName>
</protein>
<keyword evidence="3" id="KW-1185">Reference proteome</keyword>
<dbReference type="Proteomes" id="UP001623349">
    <property type="component" value="Unassembled WGS sequence"/>
</dbReference>
<sequence>MTCSTPPPSPATTTGSRHRPILQSQAQGCGFSFPLAQLNAEALTAALVALEHGQKKAVEALQRLNAPASEGGQQGRP</sequence>
<reference evidence="2 3" key="1">
    <citation type="submission" date="2024-08" db="EMBL/GenBank/DDBJ databases">
        <title>The draft genome of Apodemus speciosus.</title>
        <authorList>
            <person name="Nabeshima K."/>
            <person name="Suzuki S."/>
            <person name="Onuma M."/>
        </authorList>
    </citation>
    <scope>NUCLEOTIDE SEQUENCE [LARGE SCALE GENOMIC DNA]</scope>
    <source>
        <strain evidence="2">IB14-021</strain>
    </source>
</reference>
<gene>
    <name evidence="2" type="ORF">APTSU1_000853500</name>
</gene>
<evidence type="ECO:0000313" key="3">
    <source>
        <dbReference type="Proteomes" id="UP001623349"/>
    </source>
</evidence>
<accession>A0ABQ0F1Z6</accession>
<comment type="caution">
    <text evidence="2">The sequence shown here is derived from an EMBL/GenBank/DDBJ whole genome shotgun (WGS) entry which is preliminary data.</text>
</comment>
<proteinExistence type="predicted"/>
<feature type="region of interest" description="Disordered" evidence="1">
    <location>
        <begin position="1"/>
        <end position="20"/>
    </location>
</feature>
<evidence type="ECO:0000256" key="1">
    <source>
        <dbReference type="SAM" id="MobiDB-lite"/>
    </source>
</evidence>
<organism evidence="2 3">
    <name type="scientific">Apodemus speciosus</name>
    <name type="common">Large Japanese field mouse</name>
    <dbReference type="NCBI Taxonomy" id="105296"/>
    <lineage>
        <taxon>Eukaryota</taxon>
        <taxon>Metazoa</taxon>
        <taxon>Chordata</taxon>
        <taxon>Craniata</taxon>
        <taxon>Vertebrata</taxon>
        <taxon>Euteleostomi</taxon>
        <taxon>Mammalia</taxon>
        <taxon>Eutheria</taxon>
        <taxon>Euarchontoglires</taxon>
        <taxon>Glires</taxon>
        <taxon>Rodentia</taxon>
        <taxon>Myomorpha</taxon>
        <taxon>Muroidea</taxon>
        <taxon>Muridae</taxon>
        <taxon>Murinae</taxon>
        <taxon>Apodemus</taxon>
    </lineage>
</organism>
<feature type="compositionally biased region" description="Pro residues" evidence="1">
    <location>
        <begin position="1"/>
        <end position="10"/>
    </location>
</feature>
<evidence type="ECO:0000313" key="2">
    <source>
        <dbReference type="EMBL" id="GAB1293304.1"/>
    </source>
</evidence>
<dbReference type="EMBL" id="BAAFST010000008">
    <property type="protein sequence ID" value="GAB1293304.1"/>
    <property type="molecule type" value="Genomic_DNA"/>
</dbReference>
<name>A0ABQ0F1Z6_APOSI</name>